<comment type="similarity">
    <text evidence="5">Belongs to the ABC-2 integral membrane protein family.</text>
</comment>
<protein>
    <recommendedName>
        <fullName evidence="5">Transport permease protein</fullName>
    </recommendedName>
</protein>
<dbReference type="PANTHER" id="PTHR43077:SF11">
    <property type="entry name" value="TRANSPORT PERMEASE YVFS-RELATED"/>
    <property type="match status" value="1"/>
</dbReference>
<dbReference type="Pfam" id="PF01061">
    <property type="entry name" value="ABC2_membrane"/>
    <property type="match status" value="1"/>
</dbReference>
<name>A0A7W7D3F5_9ACTN</name>
<gene>
    <name evidence="7" type="ORF">BJ982_001021</name>
</gene>
<dbReference type="PROSITE" id="PS51012">
    <property type="entry name" value="ABC_TM2"/>
    <property type="match status" value="1"/>
</dbReference>
<reference evidence="7 8" key="1">
    <citation type="submission" date="2020-08" db="EMBL/GenBank/DDBJ databases">
        <title>Sequencing the genomes of 1000 actinobacteria strains.</title>
        <authorList>
            <person name="Klenk H.-P."/>
        </authorList>
    </citation>
    <scope>NUCLEOTIDE SEQUENCE [LARGE SCALE GENOMIC DNA]</scope>
    <source>
        <strain evidence="7 8">DSM 45784</strain>
    </source>
</reference>
<keyword evidence="5" id="KW-1003">Cell membrane</keyword>
<feature type="transmembrane region" description="Helical" evidence="5">
    <location>
        <begin position="245"/>
        <end position="263"/>
    </location>
</feature>
<dbReference type="InterPro" id="IPR047817">
    <property type="entry name" value="ABC2_TM_bact-type"/>
</dbReference>
<accession>A0A7W7D3F5</accession>
<feature type="transmembrane region" description="Helical" evidence="5">
    <location>
        <begin position="167"/>
        <end position="187"/>
    </location>
</feature>
<evidence type="ECO:0000256" key="5">
    <source>
        <dbReference type="RuleBase" id="RU361157"/>
    </source>
</evidence>
<keyword evidence="4 5" id="KW-0472">Membrane</keyword>
<dbReference type="InterPro" id="IPR051328">
    <property type="entry name" value="T7SS_ABC-Transporter"/>
</dbReference>
<feature type="transmembrane region" description="Helical" evidence="5">
    <location>
        <begin position="137"/>
        <end position="160"/>
    </location>
</feature>
<keyword evidence="5" id="KW-0813">Transport</keyword>
<feature type="transmembrane region" description="Helical" evidence="5">
    <location>
        <begin position="95"/>
        <end position="125"/>
    </location>
</feature>
<feature type="transmembrane region" description="Helical" evidence="5">
    <location>
        <begin position="54"/>
        <end position="75"/>
    </location>
</feature>
<dbReference type="Proteomes" id="UP000542210">
    <property type="component" value="Unassembled WGS sequence"/>
</dbReference>
<dbReference type="RefSeq" id="WP_184877037.1">
    <property type="nucleotide sequence ID" value="NZ_BOOV01000024.1"/>
</dbReference>
<evidence type="ECO:0000256" key="3">
    <source>
        <dbReference type="ARBA" id="ARBA00022989"/>
    </source>
</evidence>
<dbReference type="PANTHER" id="PTHR43077">
    <property type="entry name" value="TRANSPORT PERMEASE YVFS-RELATED"/>
    <property type="match status" value="1"/>
</dbReference>
<proteinExistence type="inferred from homology"/>
<evidence type="ECO:0000256" key="4">
    <source>
        <dbReference type="ARBA" id="ARBA00023136"/>
    </source>
</evidence>
<organism evidence="7 8">
    <name type="scientific">Sphaerisporangium siamense</name>
    <dbReference type="NCBI Taxonomy" id="795645"/>
    <lineage>
        <taxon>Bacteria</taxon>
        <taxon>Bacillati</taxon>
        <taxon>Actinomycetota</taxon>
        <taxon>Actinomycetes</taxon>
        <taxon>Streptosporangiales</taxon>
        <taxon>Streptosporangiaceae</taxon>
        <taxon>Sphaerisporangium</taxon>
    </lineage>
</organism>
<dbReference type="GO" id="GO:0140359">
    <property type="term" value="F:ABC-type transporter activity"/>
    <property type="evidence" value="ECO:0007669"/>
    <property type="project" value="InterPro"/>
</dbReference>
<evidence type="ECO:0000313" key="7">
    <source>
        <dbReference type="EMBL" id="MBB4699477.1"/>
    </source>
</evidence>
<keyword evidence="3 5" id="KW-1133">Transmembrane helix</keyword>
<evidence type="ECO:0000313" key="8">
    <source>
        <dbReference type="Proteomes" id="UP000542210"/>
    </source>
</evidence>
<dbReference type="EMBL" id="JACHND010000001">
    <property type="protein sequence ID" value="MBB4699477.1"/>
    <property type="molecule type" value="Genomic_DNA"/>
</dbReference>
<evidence type="ECO:0000259" key="6">
    <source>
        <dbReference type="PROSITE" id="PS51012"/>
    </source>
</evidence>
<keyword evidence="8" id="KW-1185">Reference proteome</keyword>
<dbReference type="AlphaFoldDB" id="A0A7W7D3F5"/>
<sequence length="270" mass="28857">MTWLRHFHAQFLLSQRVYWRDIGFALTAVLVPLGLALAYPISQHRKGTLFGFDAGVFLLPGFIAFTLFWIVYNVINSAAARRDGLIYKRLRGTPLSDMAILTGEAVSGTVVSVIQIAVLVTVGLVVLDSPVPSNVPLLILAVLLGAMMFAVIAIGFSGLLPSAEASTWIVTPVIALMAAGSGVFAPLSSLPDFLQTPAQFLPSTAVAAIVRTAYLGLDFASDPAGTAIPQQVDFLGSLHACAEPLGVMCAWIGIGFGMAQQFFRWDPRHK</sequence>
<feature type="domain" description="ABC transmembrane type-2" evidence="6">
    <location>
        <begin position="23"/>
        <end position="266"/>
    </location>
</feature>
<evidence type="ECO:0000256" key="2">
    <source>
        <dbReference type="ARBA" id="ARBA00022692"/>
    </source>
</evidence>
<evidence type="ECO:0000256" key="1">
    <source>
        <dbReference type="ARBA" id="ARBA00004141"/>
    </source>
</evidence>
<comment type="subcellular location">
    <subcellularLocation>
        <location evidence="5">Cell membrane</location>
        <topology evidence="5">Multi-pass membrane protein</topology>
    </subcellularLocation>
    <subcellularLocation>
        <location evidence="1">Membrane</location>
        <topology evidence="1">Multi-pass membrane protein</topology>
    </subcellularLocation>
</comment>
<comment type="caution">
    <text evidence="7">The sequence shown here is derived from an EMBL/GenBank/DDBJ whole genome shotgun (WGS) entry which is preliminary data.</text>
</comment>
<dbReference type="GO" id="GO:0005886">
    <property type="term" value="C:plasma membrane"/>
    <property type="evidence" value="ECO:0007669"/>
    <property type="project" value="UniProtKB-SubCell"/>
</dbReference>
<feature type="transmembrane region" description="Helical" evidence="5">
    <location>
        <begin position="21"/>
        <end position="42"/>
    </location>
</feature>
<keyword evidence="2 5" id="KW-0812">Transmembrane</keyword>
<dbReference type="InterPro" id="IPR013525">
    <property type="entry name" value="ABC2_TM"/>
</dbReference>